<feature type="region of interest" description="Disordered" evidence="11">
    <location>
        <begin position="642"/>
        <end position="664"/>
    </location>
</feature>
<dbReference type="Pfam" id="PF02892">
    <property type="entry name" value="zf-BED"/>
    <property type="match status" value="1"/>
</dbReference>
<dbReference type="InterPro" id="IPR008906">
    <property type="entry name" value="HATC_C_dom"/>
</dbReference>
<evidence type="ECO:0000256" key="8">
    <source>
        <dbReference type="ARBA" id="ARBA00023163"/>
    </source>
</evidence>
<feature type="compositionally biased region" description="Acidic residues" evidence="11">
    <location>
        <begin position="642"/>
        <end position="658"/>
    </location>
</feature>
<feature type="compositionally biased region" description="Polar residues" evidence="11">
    <location>
        <begin position="1"/>
        <end position="12"/>
    </location>
</feature>
<evidence type="ECO:0000256" key="1">
    <source>
        <dbReference type="ARBA" id="ARBA00004123"/>
    </source>
</evidence>
<dbReference type="SUPFAM" id="SSF53098">
    <property type="entry name" value="Ribonuclease H-like"/>
    <property type="match status" value="1"/>
</dbReference>
<dbReference type="InterPro" id="IPR025525">
    <property type="entry name" value="hAT-like_transposase_RNase-H"/>
</dbReference>
<dbReference type="GeneID" id="110778247"/>
<dbReference type="Proteomes" id="UP000813463">
    <property type="component" value="Chromosome 1"/>
</dbReference>
<evidence type="ECO:0000256" key="10">
    <source>
        <dbReference type="PROSITE-ProRule" id="PRU00027"/>
    </source>
</evidence>
<keyword evidence="7" id="KW-0238">DNA-binding</keyword>
<name>A0ABM3QV02_SPIOL</name>
<dbReference type="InterPro" id="IPR036236">
    <property type="entry name" value="Znf_C2H2_sf"/>
</dbReference>
<protein>
    <submittedName>
        <fullName evidence="14">Zinc finger BED domain-containing protein RICESLEEPER 2-like</fullName>
    </submittedName>
</protein>
<evidence type="ECO:0000313" key="13">
    <source>
        <dbReference type="Proteomes" id="UP000813463"/>
    </source>
</evidence>
<evidence type="ECO:0000256" key="7">
    <source>
        <dbReference type="ARBA" id="ARBA00023125"/>
    </source>
</evidence>
<evidence type="ECO:0000256" key="3">
    <source>
        <dbReference type="ARBA" id="ARBA00022723"/>
    </source>
</evidence>
<comment type="subunit">
    <text evidence="2">Homodimer.</text>
</comment>
<keyword evidence="13" id="KW-1185">Reference proteome</keyword>
<sequence length="664" mass="76431">MEGTSAPTSSTRPLEDGYSEYSAPQQRKRKKKSMVWREMKEGNNDKGENVAICVHCKQILVATSNSGTSHLKRHLLESCPCRPEGLALGEGGSNMEEEKEFVFDPKKLRKNILLYVVEGAHPFSTIEEKGFIRMMSSATPFFKPLSRTTLTRDLFSLYYSEREKLKSMLMNVPGRICLTTDNWKSSHTWQHYICITIHFVDNDWKLHKRILRFRALVPPYDGVSISEEIFLFLSQWKLENKVLSVTVDNATYNDAMIAHLKNRLVSKGLLVSNGCMFHIRCCAHIINLIVQSGLELIEGILDDIRKLVRLVTRSSYRSKDFYDTAKKKFNLVKRKLHLDMKIRWNSTFSMLDNVLYYREVFVYLGSVNNYFKSFVPTDFEWSKLVVVHKLLNIFYDVTCMFSASKTPTSNLYFKGAWMVHRHLLDTSKSTDVLLVEMVEPMISKFDKYWSEYNVYLSCAAILDPRFKVKMVEYCLDKLFGTDLAMEKVEVVLSTLRSLYNDYKLQSSTSPIIVPSPLSSEFGHHNLFDDYHSYNPKSTMSQVGKSQLEVYLEEEPLDMNLELDVLEYWHQNAIRFPELSKVARDLLTIPVSTVASESAFSIGGKTISPNRSSLNPKIVQALVCVQDWGSDENGIALDLDNENEEDDEEIIENDEDNESDTFFPL</sequence>
<reference evidence="13" key="1">
    <citation type="journal article" date="2021" name="Nat. Commun.">
        <title>Genomic analyses provide insights into spinach domestication and the genetic basis of agronomic traits.</title>
        <authorList>
            <person name="Cai X."/>
            <person name="Sun X."/>
            <person name="Xu C."/>
            <person name="Sun H."/>
            <person name="Wang X."/>
            <person name="Ge C."/>
            <person name="Zhang Z."/>
            <person name="Wang Q."/>
            <person name="Fei Z."/>
            <person name="Jiao C."/>
            <person name="Wang Q."/>
        </authorList>
    </citation>
    <scope>NUCLEOTIDE SEQUENCE [LARGE SCALE GENOMIC DNA]</scope>
    <source>
        <strain evidence="13">cv. Varoflay</strain>
    </source>
</reference>
<gene>
    <name evidence="14" type="primary">LOC110778247</name>
</gene>
<evidence type="ECO:0000256" key="5">
    <source>
        <dbReference type="ARBA" id="ARBA00022833"/>
    </source>
</evidence>
<evidence type="ECO:0000256" key="9">
    <source>
        <dbReference type="ARBA" id="ARBA00023242"/>
    </source>
</evidence>
<dbReference type="SUPFAM" id="SSF57667">
    <property type="entry name" value="beta-beta-alpha zinc fingers"/>
    <property type="match status" value="1"/>
</dbReference>
<keyword evidence="8" id="KW-0804">Transcription</keyword>
<dbReference type="PANTHER" id="PTHR46481:SF10">
    <property type="entry name" value="ZINC FINGER BED DOMAIN-CONTAINING PROTEIN 39"/>
    <property type="match status" value="1"/>
</dbReference>
<dbReference type="Pfam" id="PF14372">
    <property type="entry name" value="hAT-like_RNase-H"/>
    <property type="match status" value="1"/>
</dbReference>
<evidence type="ECO:0000256" key="4">
    <source>
        <dbReference type="ARBA" id="ARBA00022771"/>
    </source>
</evidence>
<keyword evidence="6" id="KW-0805">Transcription regulation</keyword>
<keyword evidence="3" id="KW-0479">Metal-binding</keyword>
<evidence type="ECO:0000256" key="2">
    <source>
        <dbReference type="ARBA" id="ARBA00011738"/>
    </source>
</evidence>
<evidence type="ECO:0000259" key="12">
    <source>
        <dbReference type="PROSITE" id="PS50808"/>
    </source>
</evidence>
<feature type="region of interest" description="Disordered" evidence="11">
    <location>
        <begin position="1"/>
        <end position="35"/>
    </location>
</feature>
<comment type="subcellular location">
    <subcellularLocation>
        <location evidence="1">Nucleus</location>
    </subcellularLocation>
</comment>
<dbReference type="PROSITE" id="PS50808">
    <property type="entry name" value="ZF_BED"/>
    <property type="match status" value="1"/>
</dbReference>
<keyword evidence="5" id="KW-0862">Zinc</keyword>
<evidence type="ECO:0000256" key="11">
    <source>
        <dbReference type="SAM" id="MobiDB-lite"/>
    </source>
</evidence>
<reference evidence="14" key="2">
    <citation type="submission" date="2025-08" db="UniProtKB">
        <authorList>
            <consortium name="RefSeq"/>
        </authorList>
    </citation>
    <scope>IDENTIFICATION</scope>
    <source>
        <tissue evidence="14">Leaf</tissue>
    </source>
</reference>
<dbReference type="InterPro" id="IPR052035">
    <property type="entry name" value="ZnF_BED_domain_contain"/>
</dbReference>
<keyword evidence="4 10" id="KW-0863">Zinc-finger</keyword>
<organism evidence="13 14">
    <name type="scientific">Spinacia oleracea</name>
    <name type="common">Spinach</name>
    <dbReference type="NCBI Taxonomy" id="3562"/>
    <lineage>
        <taxon>Eukaryota</taxon>
        <taxon>Viridiplantae</taxon>
        <taxon>Streptophyta</taxon>
        <taxon>Embryophyta</taxon>
        <taxon>Tracheophyta</taxon>
        <taxon>Spermatophyta</taxon>
        <taxon>Magnoliopsida</taxon>
        <taxon>eudicotyledons</taxon>
        <taxon>Gunneridae</taxon>
        <taxon>Pentapetalae</taxon>
        <taxon>Caryophyllales</taxon>
        <taxon>Chenopodiaceae</taxon>
        <taxon>Chenopodioideae</taxon>
        <taxon>Anserineae</taxon>
        <taxon>Spinacia</taxon>
    </lineage>
</organism>
<dbReference type="PANTHER" id="PTHR46481">
    <property type="entry name" value="ZINC FINGER BED DOMAIN-CONTAINING PROTEIN 4"/>
    <property type="match status" value="1"/>
</dbReference>
<evidence type="ECO:0000256" key="6">
    <source>
        <dbReference type="ARBA" id="ARBA00023015"/>
    </source>
</evidence>
<dbReference type="InterPro" id="IPR003656">
    <property type="entry name" value="Znf_BED"/>
</dbReference>
<feature type="domain" description="BED-type" evidence="12">
    <location>
        <begin position="30"/>
        <end position="86"/>
    </location>
</feature>
<evidence type="ECO:0000313" key="14">
    <source>
        <dbReference type="RefSeq" id="XP_056687196.1"/>
    </source>
</evidence>
<dbReference type="SMART" id="SM00614">
    <property type="entry name" value="ZnF_BED"/>
    <property type="match status" value="1"/>
</dbReference>
<dbReference type="RefSeq" id="XP_056687196.1">
    <property type="nucleotide sequence ID" value="XM_056831218.1"/>
</dbReference>
<dbReference type="InterPro" id="IPR012337">
    <property type="entry name" value="RNaseH-like_sf"/>
</dbReference>
<keyword evidence="9" id="KW-0539">Nucleus</keyword>
<accession>A0ABM3QV02</accession>
<proteinExistence type="predicted"/>
<dbReference type="Pfam" id="PF05699">
    <property type="entry name" value="Dimer_Tnp_hAT"/>
    <property type="match status" value="1"/>
</dbReference>